<keyword evidence="1" id="KW-1133">Transmembrane helix</keyword>
<keyword evidence="3" id="KW-1185">Reference proteome</keyword>
<dbReference type="AlphaFoldDB" id="B0E2L3"/>
<keyword evidence="1" id="KW-0472">Membrane</keyword>
<evidence type="ECO:0000313" key="2">
    <source>
        <dbReference type="EMBL" id="EDQ98924.1"/>
    </source>
</evidence>
<sequence>MIMIMYHSSPTSHLLLSTSLKKMYKLHTLSLLRALIPTTFLLSYYTMLYV</sequence>
<feature type="transmembrane region" description="Helical" evidence="1">
    <location>
        <begin position="31"/>
        <end position="49"/>
    </location>
</feature>
<dbReference type="EMBL" id="DS547184">
    <property type="protein sequence ID" value="EDQ98924.1"/>
    <property type="molecule type" value="Genomic_DNA"/>
</dbReference>
<evidence type="ECO:0000313" key="3">
    <source>
        <dbReference type="Proteomes" id="UP000001194"/>
    </source>
</evidence>
<dbReference type="KEGG" id="lbc:LACBIDRAFT_318522"/>
<reference evidence="2 3" key="1">
    <citation type="journal article" date="2008" name="Nature">
        <title>The genome of Laccaria bicolor provides insights into mycorrhizal symbiosis.</title>
        <authorList>
            <person name="Martin F."/>
            <person name="Aerts A."/>
            <person name="Ahren D."/>
            <person name="Brun A."/>
            <person name="Danchin E.G.J."/>
            <person name="Duchaussoy F."/>
            <person name="Gibon J."/>
            <person name="Kohler A."/>
            <person name="Lindquist E."/>
            <person name="Pereda V."/>
            <person name="Salamov A."/>
            <person name="Shapiro H.J."/>
            <person name="Wuyts J."/>
            <person name="Blaudez D."/>
            <person name="Buee M."/>
            <person name="Brokstein P."/>
            <person name="Canbaeck B."/>
            <person name="Cohen D."/>
            <person name="Courty P.E."/>
            <person name="Coutinho P.M."/>
            <person name="Delaruelle C."/>
            <person name="Detter J.C."/>
            <person name="Deveau A."/>
            <person name="DiFazio S."/>
            <person name="Duplessis S."/>
            <person name="Fraissinet-Tachet L."/>
            <person name="Lucic E."/>
            <person name="Frey-Klett P."/>
            <person name="Fourrey C."/>
            <person name="Feussner I."/>
            <person name="Gay G."/>
            <person name="Grimwood J."/>
            <person name="Hoegger P.J."/>
            <person name="Jain P."/>
            <person name="Kilaru S."/>
            <person name="Labbe J."/>
            <person name="Lin Y.C."/>
            <person name="Legue V."/>
            <person name="Le Tacon F."/>
            <person name="Marmeisse R."/>
            <person name="Melayah D."/>
            <person name="Montanini B."/>
            <person name="Muratet M."/>
            <person name="Nehls U."/>
            <person name="Niculita-Hirzel H."/>
            <person name="Oudot-Le Secq M.P."/>
            <person name="Peter M."/>
            <person name="Quesneville H."/>
            <person name="Rajashekar B."/>
            <person name="Reich M."/>
            <person name="Rouhier N."/>
            <person name="Schmutz J."/>
            <person name="Yin T."/>
            <person name="Chalot M."/>
            <person name="Henrissat B."/>
            <person name="Kuees U."/>
            <person name="Lucas S."/>
            <person name="Van de Peer Y."/>
            <person name="Podila G.K."/>
            <person name="Polle A."/>
            <person name="Pukkila P.J."/>
            <person name="Richardson P.M."/>
            <person name="Rouze P."/>
            <person name="Sanders I.R."/>
            <person name="Stajich J.E."/>
            <person name="Tunlid A."/>
            <person name="Tuskan G."/>
            <person name="Grigoriev I.V."/>
        </authorList>
    </citation>
    <scope>NUCLEOTIDE SEQUENCE [LARGE SCALE GENOMIC DNA]</scope>
    <source>
        <strain evidence="3">S238N-H82 / ATCC MYA-4686</strain>
    </source>
</reference>
<dbReference type="InParanoid" id="B0E2L3"/>
<evidence type="ECO:0000256" key="1">
    <source>
        <dbReference type="SAM" id="Phobius"/>
    </source>
</evidence>
<dbReference type="HOGENOM" id="CLU_3125317_0_0_1"/>
<organism evidence="3">
    <name type="scientific">Laccaria bicolor (strain S238N-H82 / ATCC MYA-4686)</name>
    <name type="common">Bicoloured deceiver</name>
    <name type="synonym">Laccaria laccata var. bicolor</name>
    <dbReference type="NCBI Taxonomy" id="486041"/>
    <lineage>
        <taxon>Eukaryota</taxon>
        <taxon>Fungi</taxon>
        <taxon>Dikarya</taxon>
        <taxon>Basidiomycota</taxon>
        <taxon>Agaricomycotina</taxon>
        <taxon>Agaricomycetes</taxon>
        <taxon>Agaricomycetidae</taxon>
        <taxon>Agaricales</taxon>
        <taxon>Agaricineae</taxon>
        <taxon>Hydnangiaceae</taxon>
        <taxon>Laccaria</taxon>
    </lineage>
</organism>
<dbReference type="GeneID" id="6086087"/>
<proteinExistence type="predicted"/>
<dbReference type="Proteomes" id="UP000001194">
    <property type="component" value="Unassembled WGS sequence"/>
</dbReference>
<protein>
    <submittedName>
        <fullName evidence="2">Predicted protein</fullName>
    </submittedName>
</protein>
<keyword evidence="1" id="KW-0812">Transmembrane</keyword>
<name>B0E2L3_LACBS</name>
<dbReference type="RefSeq" id="XP_001890435.1">
    <property type="nucleotide sequence ID" value="XM_001890400.1"/>
</dbReference>
<gene>
    <name evidence="2" type="ORF">LACBIDRAFT_318522</name>
</gene>
<accession>B0E2L3</accession>